<feature type="region of interest" description="Disordered" evidence="4">
    <location>
        <begin position="1"/>
        <end position="60"/>
    </location>
</feature>
<evidence type="ECO:0000256" key="4">
    <source>
        <dbReference type="SAM" id="MobiDB-lite"/>
    </source>
</evidence>
<dbReference type="Gene3D" id="3.40.50.200">
    <property type="entry name" value="Peptidase S8/S53 domain"/>
    <property type="match status" value="1"/>
</dbReference>
<evidence type="ECO:0000256" key="3">
    <source>
        <dbReference type="ARBA" id="ARBA00022729"/>
    </source>
</evidence>
<dbReference type="GO" id="GO:0006508">
    <property type="term" value="P:proteolysis"/>
    <property type="evidence" value="ECO:0007669"/>
    <property type="project" value="InterPro"/>
</dbReference>
<gene>
    <name evidence="5" type="ORF">LTRI10_LOCUS8267</name>
</gene>
<evidence type="ECO:0000256" key="1">
    <source>
        <dbReference type="ARBA" id="ARBA00004613"/>
    </source>
</evidence>
<evidence type="ECO:0000256" key="2">
    <source>
        <dbReference type="ARBA" id="ARBA00011073"/>
    </source>
</evidence>
<accession>A0AAV2CYC5</accession>
<dbReference type="InterPro" id="IPR045051">
    <property type="entry name" value="SBT"/>
</dbReference>
<comment type="similarity">
    <text evidence="2">Belongs to the peptidase S8 family.</text>
</comment>
<organism evidence="5 6">
    <name type="scientific">Linum trigynum</name>
    <dbReference type="NCBI Taxonomy" id="586398"/>
    <lineage>
        <taxon>Eukaryota</taxon>
        <taxon>Viridiplantae</taxon>
        <taxon>Streptophyta</taxon>
        <taxon>Embryophyta</taxon>
        <taxon>Tracheophyta</taxon>
        <taxon>Spermatophyta</taxon>
        <taxon>Magnoliopsida</taxon>
        <taxon>eudicotyledons</taxon>
        <taxon>Gunneridae</taxon>
        <taxon>Pentapetalae</taxon>
        <taxon>rosids</taxon>
        <taxon>fabids</taxon>
        <taxon>Malpighiales</taxon>
        <taxon>Linaceae</taxon>
        <taxon>Linum</taxon>
    </lineage>
</organism>
<dbReference type="PANTHER" id="PTHR10795">
    <property type="entry name" value="PROPROTEIN CONVERTASE SUBTILISIN/KEXIN"/>
    <property type="match status" value="1"/>
</dbReference>
<evidence type="ECO:0000313" key="5">
    <source>
        <dbReference type="EMBL" id="CAL1360860.1"/>
    </source>
</evidence>
<evidence type="ECO:0000313" key="6">
    <source>
        <dbReference type="Proteomes" id="UP001497516"/>
    </source>
</evidence>
<comment type="subcellular location">
    <subcellularLocation>
        <location evidence="1">Secreted</location>
    </subcellularLocation>
</comment>
<protein>
    <submittedName>
        <fullName evidence="5">Uncharacterized protein</fullName>
    </submittedName>
</protein>
<name>A0AAV2CYC5_9ROSI</name>
<dbReference type="Proteomes" id="UP001497516">
    <property type="component" value="Chromosome 10"/>
</dbReference>
<reference evidence="5 6" key="1">
    <citation type="submission" date="2024-04" db="EMBL/GenBank/DDBJ databases">
        <authorList>
            <person name="Fracassetti M."/>
        </authorList>
    </citation>
    <scope>NUCLEOTIDE SEQUENCE [LARGE SCALE GENOMIC DNA]</scope>
</reference>
<keyword evidence="6" id="KW-1185">Reference proteome</keyword>
<sequence>MRAACEWRSGRRKTPPASGDRKESERCLRVETGKKKESAACEWQPRRSRASPASGDREEGNQYRLWSESDYDFDVIIGVFNTSVCPDHRSFFGTNLGSVHSRWKGICQVEVRSIARNCIKKLIRGRFFEKGRAAEANGTNRRG</sequence>
<keyword evidence="3" id="KW-0732">Signal</keyword>
<dbReference type="EMBL" id="OZ034814">
    <property type="protein sequence ID" value="CAL1360860.1"/>
    <property type="molecule type" value="Genomic_DNA"/>
</dbReference>
<feature type="compositionally biased region" description="Basic and acidic residues" evidence="4">
    <location>
        <begin position="19"/>
        <end position="39"/>
    </location>
</feature>
<dbReference type="GO" id="GO:0005576">
    <property type="term" value="C:extracellular region"/>
    <property type="evidence" value="ECO:0007669"/>
    <property type="project" value="UniProtKB-SubCell"/>
</dbReference>
<dbReference type="InterPro" id="IPR036852">
    <property type="entry name" value="Peptidase_S8/S53_dom_sf"/>
</dbReference>
<dbReference type="AlphaFoldDB" id="A0AAV2CYC5"/>
<dbReference type="GO" id="GO:0004252">
    <property type="term" value="F:serine-type endopeptidase activity"/>
    <property type="evidence" value="ECO:0007669"/>
    <property type="project" value="InterPro"/>
</dbReference>
<proteinExistence type="inferred from homology"/>